<evidence type="ECO:0000256" key="8">
    <source>
        <dbReference type="ARBA" id="ARBA00023224"/>
    </source>
</evidence>
<evidence type="ECO:0000256" key="2">
    <source>
        <dbReference type="ARBA" id="ARBA00010663"/>
    </source>
</evidence>
<evidence type="ECO:0000256" key="5">
    <source>
        <dbReference type="ARBA" id="ARBA00023040"/>
    </source>
</evidence>
<dbReference type="EMBL" id="CAXKWB010013670">
    <property type="protein sequence ID" value="CAL4108317.1"/>
    <property type="molecule type" value="Genomic_DNA"/>
</dbReference>
<reference evidence="11 12" key="1">
    <citation type="submission" date="2024-05" db="EMBL/GenBank/DDBJ databases">
        <authorList>
            <person name="Wallberg A."/>
        </authorList>
    </citation>
    <scope>NUCLEOTIDE SEQUENCE [LARGE SCALE GENOMIC DNA]</scope>
</reference>
<evidence type="ECO:0000256" key="1">
    <source>
        <dbReference type="ARBA" id="ARBA00004141"/>
    </source>
</evidence>
<dbReference type="Pfam" id="PF00001">
    <property type="entry name" value="7tm_1"/>
    <property type="match status" value="1"/>
</dbReference>
<organism evidence="11 12">
    <name type="scientific">Meganyctiphanes norvegica</name>
    <name type="common">Northern krill</name>
    <name type="synonym">Thysanopoda norvegica</name>
    <dbReference type="NCBI Taxonomy" id="48144"/>
    <lineage>
        <taxon>Eukaryota</taxon>
        <taxon>Metazoa</taxon>
        <taxon>Ecdysozoa</taxon>
        <taxon>Arthropoda</taxon>
        <taxon>Crustacea</taxon>
        <taxon>Multicrustacea</taxon>
        <taxon>Malacostraca</taxon>
        <taxon>Eumalacostraca</taxon>
        <taxon>Eucarida</taxon>
        <taxon>Euphausiacea</taxon>
        <taxon>Euphausiidae</taxon>
        <taxon>Meganyctiphanes</taxon>
    </lineage>
</organism>
<keyword evidence="12" id="KW-1185">Reference proteome</keyword>
<comment type="similarity">
    <text evidence="2">Belongs to the G-protein coupled receptor 1 family.</text>
</comment>
<keyword evidence="5" id="KW-0297">G-protein coupled receptor</keyword>
<dbReference type="AlphaFoldDB" id="A0AAV2R3L8"/>
<dbReference type="PANTHER" id="PTHR24243:SF208">
    <property type="entry name" value="PYROKININ-1 RECEPTOR"/>
    <property type="match status" value="1"/>
</dbReference>
<dbReference type="Proteomes" id="UP001497623">
    <property type="component" value="Unassembled WGS sequence"/>
</dbReference>
<proteinExistence type="inferred from homology"/>
<evidence type="ECO:0000313" key="12">
    <source>
        <dbReference type="Proteomes" id="UP001497623"/>
    </source>
</evidence>
<dbReference type="GO" id="GO:0005886">
    <property type="term" value="C:plasma membrane"/>
    <property type="evidence" value="ECO:0007669"/>
    <property type="project" value="TreeGrafter"/>
</dbReference>
<evidence type="ECO:0000259" key="10">
    <source>
        <dbReference type="PROSITE" id="PS50262"/>
    </source>
</evidence>
<feature type="transmembrane region" description="Helical" evidence="9">
    <location>
        <begin position="73"/>
        <end position="100"/>
    </location>
</feature>
<dbReference type="GO" id="GO:0004930">
    <property type="term" value="F:G protein-coupled receptor activity"/>
    <property type="evidence" value="ECO:0007669"/>
    <property type="project" value="UniProtKB-KW"/>
</dbReference>
<keyword evidence="8" id="KW-0807">Transducer</keyword>
<comment type="subcellular location">
    <subcellularLocation>
        <location evidence="1">Membrane</location>
        <topology evidence="1">Multi-pass membrane protein</topology>
    </subcellularLocation>
</comment>
<dbReference type="PROSITE" id="PS50262">
    <property type="entry name" value="G_PROTEIN_RECEP_F1_2"/>
    <property type="match status" value="1"/>
</dbReference>
<dbReference type="PRINTS" id="PR00237">
    <property type="entry name" value="GPCRRHODOPSN"/>
</dbReference>
<gene>
    <name evidence="11" type="ORF">MNOR_LOCUS18823</name>
</gene>
<comment type="caution">
    <text evidence="11">The sequence shown here is derived from an EMBL/GenBank/DDBJ whole genome shotgun (WGS) entry which is preliminary data.</text>
</comment>
<dbReference type="InterPro" id="IPR000276">
    <property type="entry name" value="GPCR_Rhodpsn"/>
</dbReference>
<keyword evidence="4 9" id="KW-1133">Transmembrane helix</keyword>
<evidence type="ECO:0000256" key="7">
    <source>
        <dbReference type="ARBA" id="ARBA00023170"/>
    </source>
</evidence>
<dbReference type="Gene3D" id="1.20.1070.10">
    <property type="entry name" value="Rhodopsin 7-helix transmembrane proteins"/>
    <property type="match status" value="1"/>
</dbReference>
<evidence type="ECO:0000256" key="6">
    <source>
        <dbReference type="ARBA" id="ARBA00023136"/>
    </source>
</evidence>
<keyword evidence="6 9" id="KW-0472">Membrane</keyword>
<dbReference type="InterPro" id="IPR017452">
    <property type="entry name" value="GPCR_Rhodpsn_7TM"/>
</dbReference>
<feature type="non-terminal residue" evidence="11">
    <location>
        <position position="286"/>
    </location>
</feature>
<feature type="domain" description="G-protein coupled receptors family 1 profile" evidence="10">
    <location>
        <begin position="91"/>
        <end position="124"/>
    </location>
</feature>
<sequence length="286" mass="32854">IHEEEIEKVSGISGNSDYSVLIKMTFTSLVLVNISAIEESNWTNCSDPLLWVQEETDTFLKEKLGPRRISYRYLAPLMVIYSVIFVAGLAGNILTCVVVAKQRNMRTSTNLYLLNLAVTDIITLALYGCQLWRLDDPKVDQLCTTWKVCCHKFLNLSPRTRSRFIHHLMGTVSILDIVMCRRLSFFKAGLNNEDNLIFNFFKSTLLANTLYIQVNIYKILECFNVTYHDMFFINKSKLKNILNNLKGEKNDNVTCLTNCLLSIIDGTVTTDLDLKYNEIKYMLNQV</sequence>
<protein>
    <recommendedName>
        <fullName evidence="10">G-protein coupled receptors family 1 profile domain-containing protein</fullName>
    </recommendedName>
</protein>
<dbReference type="PANTHER" id="PTHR24243">
    <property type="entry name" value="G-PROTEIN COUPLED RECEPTOR"/>
    <property type="match status" value="1"/>
</dbReference>
<keyword evidence="7" id="KW-0675">Receptor</keyword>
<accession>A0AAV2R3L8</accession>
<feature type="transmembrane region" description="Helical" evidence="9">
    <location>
        <begin position="112"/>
        <end position="133"/>
    </location>
</feature>
<dbReference type="SUPFAM" id="SSF81321">
    <property type="entry name" value="Family A G protein-coupled receptor-like"/>
    <property type="match status" value="1"/>
</dbReference>
<name>A0AAV2R3L8_MEGNR</name>
<evidence type="ECO:0000256" key="9">
    <source>
        <dbReference type="SAM" id="Phobius"/>
    </source>
</evidence>
<evidence type="ECO:0000313" key="11">
    <source>
        <dbReference type="EMBL" id="CAL4108317.1"/>
    </source>
</evidence>
<evidence type="ECO:0000256" key="4">
    <source>
        <dbReference type="ARBA" id="ARBA00022989"/>
    </source>
</evidence>
<evidence type="ECO:0000256" key="3">
    <source>
        <dbReference type="ARBA" id="ARBA00022692"/>
    </source>
</evidence>
<keyword evidence="3 9" id="KW-0812">Transmembrane</keyword>
<feature type="non-terminal residue" evidence="11">
    <location>
        <position position="1"/>
    </location>
</feature>